<sequence>MITIQSQLIVGHYLSVKDGDVYIDAHPVLKTHEGKNGGHAESEIIVHTENFSAQQLRDGVRVHDVLCAHADDYHAHLQLIDDYGTLIATFTVSVTNVGDAAIIWFIPSKPLVGIHQLPLKTYDKTVNHTVKG</sequence>
<protein>
    <submittedName>
        <fullName evidence="1">Uncharacterized protein</fullName>
    </submittedName>
</protein>
<dbReference type="AlphaFoldDB" id="A0A2I1M1E1"/>
<accession>A0A2I1M1E1</accession>
<dbReference type="EMBL" id="PKGU01000009">
    <property type="protein sequence ID" value="PKZ13962.1"/>
    <property type="molecule type" value="Genomic_DNA"/>
</dbReference>
<evidence type="ECO:0000313" key="2">
    <source>
        <dbReference type="Proteomes" id="UP000242263"/>
    </source>
</evidence>
<comment type="caution">
    <text evidence="1">The sequence shown here is derived from an EMBL/GenBank/DDBJ whole genome shotgun (WGS) entry which is preliminary data.</text>
</comment>
<dbReference type="Proteomes" id="UP000242263">
    <property type="component" value="Unassembled WGS sequence"/>
</dbReference>
<organism evidence="1 2">
    <name type="scientific">Alloscardovia omnicolens</name>
    <dbReference type="NCBI Taxonomy" id="419015"/>
    <lineage>
        <taxon>Bacteria</taxon>
        <taxon>Bacillati</taxon>
        <taxon>Actinomycetota</taxon>
        <taxon>Actinomycetes</taxon>
        <taxon>Bifidobacteriales</taxon>
        <taxon>Bifidobacteriaceae</taxon>
        <taxon>Alloscardovia</taxon>
    </lineage>
</organism>
<reference evidence="1 2" key="1">
    <citation type="submission" date="2017-12" db="EMBL/GenBank/DDBJ databases">
        <title>Phylogenetic diversity of female urinary microbiome.</title>
        <authorList>
            <person name="Thomas-White K."/>
            <person name="Wolfe A.J."/>
        </authorList>
    </citation>
    <scope>NUCLEOTIDE SEQUENCE [LARGE SCALE GENOMIC DNA]</scope>
    <source>
        <strain evidence="1 2">UMB0064</strain>
    </source>
</reference>
<dbReference type="RefSeq" id="WP_101541652.1">
    <property type="nucleotide sequence ID" value="NZ_CBDEIH010000005.1"/>
</dbReference>
<evidence type="ECO:0000313" key="1">
    <source>
        <dbReference type="EMBL" id="PKZ13962.1"/>
    </source>
</evidence>
<proteinExistence type="predicted"/>
<name>A0A2I1M1E1_9BIFI</name>
<gene>
    <name evidence="1" type="ORF">CYJ32_07915</name>
</gene>